<evidence type="ECO:0000259" key="6">
    <source>
        <dbReference type="PROSITE" id="PS50076"/>
    </source>
</evidence>
<dbReference type="EMBL" id="JACDUS010000003">
    <property type="protein sequence ID" value="MBA2881010.1"/>
    <property type="molecule type" value="Genomic_DNA"/>
</dbReference>
<evidence type="ECO:0000313" key="7">
    <source>
        <dbReference type="EMBL" id="MBA2881010.1"/>
    </source>
</evidence>
<dbReference type="CDD" id="cd06257">
    <property type="entry name" value="DnaJ"/>
    <property type="match status" value="1"/>
</dbReference>
<dbReference type="Pfam" id="PF00226">
    <property type="entry name" value="DnaJ"/>
    <property type="match status" value="1"/>
</dbReference>
<dbReference type="GO" id="GO:0012505">
    <property type="term" value="C:endomembrane system"/>
    <property type="evidence" value="ECO:0007669"/>
    <property type="project" value="UniProtKB-SubCell"/>
</dbReference>
<reference evidence="7 8" key="1">
    <citation type="submission" date="2020-07" db="EMBL/GenBank/DDBJ databases">
        <title>Genomic Encyclopedia of Type Strains, Phase IV (KMG-IV): sequencing the most valuable type-strain genomes for metagenomic binning, comparative biology and taxonomic classification.</title>
        <authorList>
            <person name="Goeker M."/>
        </authorList>
    </citation>
    <scope>NUCLEOTIDE SEQUENCE [LARGE SCALE GENOMIC DNA]</scope>
    <source>
        <strain evidence="7 8">DSM 17721</strain>
    </source>
</reference>
<gene>
    <name evidence="7" type="ORF">HNR65_001336</name>
</gene>
<dbReference type="SMART" id="SM00271">
    <property type="entry name" value="DnaJ"/>
    <property type="match status" value="1"/>
</dbReference>
<dbReference type="InterPro" id="IPR010652">
    <property type="entry name" value="DUF1232"/>
</dbReference>
<feature type="compositionally biased region" description="Low complexity" evidence="5">
    <location>
        <begin position="77"/>
        <end position="88"/>
    </location>
</feature>
<comment type="caution">
    <text evidence="7">The sequence shown here is derived from an EMBL/GenBank/DDBJ whole genome shotgun (WGS) entry which is preliminary data.</text>
</comment>
<feature type="region of interest" description="Disordered" evidence="5">
    <location>
        <begin position="70"/>
        <end position="89"/>
    </location>
</feature>
<evidence type="ECO:0000256" key="4">
    <source>
        <dbReference type="ARBA" id="ARBA00023136"/>
    </source>
</evidence>
<dbReference type="PRINTS" id="PR00625">
    <property type="entry name" value="JDOMAIN"/>
</dbReference>
<dbReference type="Proteomes" id="UP000525298">
    <property type="component" value="Unassembled WGS sequence"/>
</dbReference>
<evidence type="ECO:0000256" key="1">
    <source>
        <dbReference type="ARBA" id="ARBA00004127"/>
    </source>
</evidence>
<keyword evidence="4" id="KW-0472">Membrane</keyword>
<keyword evidence="3" id="KW-1133">Transmembrane helix</keyword>
<protein>
    <recommendedName>
        <fullName evidence="6">J domain-containing protein</fullName>
    </recommendedName>
</protein>
<dbReference type="SUPFAM" id="SSF46565">
    <property type="entry name" value="Chaperone J-domain"/>
    <property type="match status" value="1"/>
</dbReference>
<sequence>MNPFWVVLIIVLGLIYIISPVDLLPDFFPIAGRLDDLGLVALLIYYLKTGRWPAFISRIAGWFFGTGRSGAGNSRNQGRAAGGKQQAAGKKDPYAVLGLSPGASSQEIHEAYRRLAHQYHPDKVSHLGEEFQELARQRFLEIQEAYEALTGKTP</sequence>
<dbReference type="PANTHER" id="PTHR44743">
    <property type="entry name" value="PUTATIVE, EXPRESSED-RELATED"/>
    <property type="match status" value="1"/>
</dbReference>
<evidence type="ECO:0000256" key="5">
    <source>
        <dbReference type="SAM" id="MobiDB-lite"/>
    </source>
</evidence>
<dbReference type="AlphaFoldDB" id="A0A7W0C899"/>
<comment type="subcellular location">
    <subcellularLocation>
        <location evidence="1">Endomembrane system</location>
        <topology evidence="1">Multi-pass membrane protein</topology>
    </subcellularLocation>
</comment>
<feature type="domain" description="J" evidence="6">
    <location>
        <begin position="92"/>
        <end position="154"/>
    </location>
</feature>
<keyword evidence="2" id="KW-0812">Transmembrane</keyword>
<organism evidence="7 8">
    <name type="scientific">Desulfosalsimonas propionicica</name>
    <dbReference type="NCBI Taxonomy" id="332175"/>
    <lineage>
        <taxon>Bacteria</taxon>
        <taxon>Pseudomonadati</taxon>
        <taxon>Thermodesulfobacteriota</taxon>
        <taxon>Desulfobacteria</taxon>
        <taxon>Desulfobacterales</taxon>
        <taxon>Desulfosalsimonadaceae</taxon>
        <taxon>Desulfosalsimonas</taxon>
    </lineage>
</organism>
<evidence type="ECO:0000256" key="2">
    <source>
        <dbReference type="ARBA" id="ARBA00022692"/>
    </source>
</evidence>
<dbReference type="InterPro" id="IPR001623">
    <property type="entry name" value="DnaJ_domain"/>
</dbReference>
<dbReference type="PROSITE" id="PS50076">
    <property type="entry name" value="DNAJ_2"/>
    <property type="match status" value="1"/>
</dbReference>
<proteinExistence type="predicted"/>
<name>A0A7W0C899_9BACT</name>
<dbReference type="Gene3D" id="1.10.287.110">
    <property type="entry name" value="DnaJ domain"/>
    <property type="match status" value="1"/>
</dbReference>
<dbReference type="RefSeq" id="WP_232364681.1">
    <property type="nucleotide sequence ID" value="NZ_JACDUS010000003.1"/>
</dbReference>
<accession>A0A7W0C899</accession>
<evidence type="ECO:0000313" key="8">
    <source>
        <dbReference type="Proteomes" id="UP000525298"/>
    </source>
</evidence>
<dbReference type="PANTHER" id="PTHR44743:SF10">
    <property type="entry name" value="J DOMAIN-CONTAINING PROTEIN"/>
    <property type="match status" value="1"/>
</dbReference>
<evidence type="ECO:0000256" key="3">
    <source>
        <dbReference type="ARBA" id="ARBA00022989"/>
    </source>
</evidence>
<dbReference type="InterPro" id="IPR036869">
    <property type="entry name" value="J_dom_sf"/>
</dbReference>
<dbReference type="Pfam" id="PF06803">
    <property type="entry name" value="DUF1232"/>
    <property type="match status" value="1"/>
</dbReference>
<keyword evidence="8" id="KW-1185">Reference proteome</keyword>